<accession>A0A8H6R9K9</accession>
<name>A0A8H6R9K9_9PEZI</name>
<evidence type="ECO:0000313" key="4">
    <source>
        <dbReference type="Proteomes" id="UP000660729"/>
    </source>
</evidence>
<evidence type="ECO:0000259" key="2">
    <source>
        <dbReference type="Pfam" id="PF20253"/>
    </source>
</evidence>
<sequence>MPGSTEACKSPTQSIIETRGDQVVSLLFLSFRYNPELLDPPAMGLQPLLLSTYRRYKEDEKAARACGYQNPAKSGKEGKSKPTHAPSAPSTRLKGKTRKQAKQSGATTTSLGPEVAQPKAVEYSISILELTKQAEFLSSSTQKESILPSDVEAVLQRAIQGRQKCHRWYSKIGSNKVSDAGHRKFISILQDILSKLKGTESSDIKPNTTKSTNGTILSNQFAALGVEETFDEEFPLTAIDVEPQSAGPPRRREVYEIEDIEAGQEEVFQLFCFFEDLHALEEYVKAAWLRFFDDQISLNVVSVITQTAIDIVKRLEKDALVWTNPNHYPLANLTQVGIDLVKLDERPSKQHRNIIGNQTSKHAYANIALPVFYSDAKARGENPDELLKDERILDIKPWHDFIYLPTFRTLLKFADVAHRAFVADLQDWPLPIPPMRRSYIVRPDLLELPGYKEREDDDRTLTQLLHEIFLVDKGKTLMSRFNYDDRGIFHALPDELAKNARNLWYKGTVDMCTVFTSKLVLELTKLGNRSRKPSYVKHLDQARDMADAVLGFEVNDGVLETGDYRWRRTDQPIIMALHGLVESQIPNKIIPGLKKTMVSLHGPNQDGFSGSFDDMPPKMRAILRKRMIERGEDPDDGPTEEHERNAQKLNIKMIRANEQDDFYRTHNPLNCGTLSLELTTTFEAAGVALANHHLTVYAMAHLYNAFQQLAVTEIRWPTMEQVIDLQCNALFANDVPKTPADFYRRITYRTGLSRVSRDPSKNKIAPFRTCIASEACKKLLESQDSVEHALSQLEDQIDQRVTIPEAKKIRTGPKKALNGRRRQLNPLQLLDRFERFLPVLLRDMELDYITLTKTCTKLLNAIKEALNADLGFGLGVVREAGDSNDHGLLLMVIVILDRVEKAWNVHRLSKSKEPFKGGVELDCAKSVFEDFFVDHIAPTLNEKSGRI</sequence>
<feature type="region of interest" description="Disordered" evidence="1">
    <location>
        <begin position="63"/>
        <end position="113"/>
    </location>
</feature>
<dbReference type="PANTHER" id="PTHR38795:SF1">
    <property type="entry name" value="DUF6604 DOMAIN-CONTAINING PROTEIN"/>
    <property type="match status" value="1"/>
</dbReference>
<reference evidence="3" key="1">
    <citation type="submission" date="2020-04" db="EMBL/GenBank/DDBJ databases">
        <title>Draft genome resource of the tomato pathogen Pseudocercospora fuligena.</title>
        <authorList>
            <person name="Zaccaron A."/>
        </authorList>
    </citation>
    <scope>NUCLEOTIDE SEQUENCE</scope>
    <source>
        <strain evidence="3">PF001</strain>
    </source>
</reference>
<dbReference type="EMBL" id="JABCIY010000241">
    <property type="protein sequence ID" value="KAF7186998.1"/>
    <property type="molecule type" value="Genomic_DNA"/>
</dbReference>
<gene>
    <name evidence="3" type="ORF">HII31_11607</name>
</gene>
<proteinExistence type="predicted"/>
<keyword evidence="4" id="KW-1185">Reference proteome</keyword>
<evidence type="ECO:0000313" key="3">
    <source>
        <dbReference type="EMBL" id="KAF7186998.1"/>
    </source>
</evidence>
<dbReference type="OrthoDB" id="3646271at2759"/>
<feature type="domain" description="DUF6604" evidence="2">
    <location>
        <begin position="62"/>
        <end position="319"/>
    </location>
</feature>
<dbReference type="InterPro" id="IPR046539">
    <property type="entry name" value="DUF6604"/>
</dbReference>
<dbReference type="AlphaFoldDB" id="A0A8H6R9K9"/>
<dbReference type="Pfam" id="PF20253">
    <property type="entry name" value="DUF6604"/>
    <property type="match status" value="1"/>
</dbReference>
<feature type="compositionally biased region" description="Polar residues" evidence="1">
    <location>
        <begin position="102"/>
        <end position="111"/>
    </location>
</feature>
<dbReference type="Proteomes" id="UP000660729">
    <property type="component" value="Unassembled WGS sequence"/>
</dbReference>
<dbReference type="PANTHER" id="PTHR38795">
    <property type="entry name" value="DUF6604 DOMAIN-CONTAINING PROTEIN"/>
    <property type="match status" value="1"/>
</dbReference>
<comment type="caution">
    <text evidence="3">The sequence shown here is derived from an EMBL/GenBank/DDBJ whole genome shotgun (WGS) entry which is preliminary data.</text>
</comment>
<protein>
    <recommendedName>
        <fullName evidence="2">DUF6604 domain-containing protein</fullName>
    </recommendedName>
</protein>
<organism evidence="3 4">
    <name type="scientific">Pseudocercospora fuligena</name>
    <dbReference type="NCBI Taxonomy" id="685502"/>
    <lineage>
        <taxon>Eukaryota</taxon>
        <taxon>Fungi</taxon>
        <taxon>Dikarya</taxon>
        <taxon>Ascomycota</taxon>
        <taxon>Pezizomycotina</taxon>
        <taxon>Dothideomycetes</taxon>
        <taxon>Dothideomycetidae</taxon>
        <taxon>Mycosphaerellales</taxon>
        <taxon>Mycosphaerellaceae</taxon>
        <taxon>Pseudocercospora</taxon>
    </lineage>
</organism>
<evidence type="ECO:0000256" key="1">
    <source>
        <dbReference type="SAM" id="MobiDB-lite"/>
    </source>
</evidence>